<name>A0A1T5KCY4_9GAMM</name>
<evidence type="ECO:0000313" key="3">
    <source>
        <dbReference type="Proteomes" id="UP000190341"/>
    </source>
</evidence>
<dbReference type="SUPFAM" id="SSF55729">
    <property type="entry name" value="Acyl-CoA N-acyltransferases (Nat)"/>
    <property type="match status" value="1"/>
</dbReference>
<evidence type="ECO:0000313" key="2">
    <source>
        <dbReference type="EMBL" id="SKC61534.1"/>
    </source>
</evidence>
<keyword evidence="2" id="KW-0808">Transferase</keyword>
<accession>A0A1T5KCY4</accession>
<organism evidence="2 3">
    <name type="scientific">Pseudoxanthomonas indica</name>
    <dbReference type="NCBI Taxonomy" id="428993"/>
    <lineage>
        <taxon>Bacteria</taxon>
        <taxon>Pseudomonadati</taxon>
        <taxon>Pseudomonadota</taxon>
        <taxon>Gammaproteobacteria</taxon>
        <taxon>Lysobacterales</taxon>
        <taxon>Lysobacteraceae</taxon>
        <taxon>Pseudoxanthomonas</taxon>
    </lineage>
</organism>
<dbReference type="OrthoDB" id="3389160at2"/>
<dbReference type="Proteomes" id="UP000190341">
    <property type="component" value="Unassembled WGS sequence"/>
</dbReference>
<dbReference type="InterPro" id="IPR000182">
    <property type="entry name" value="GNAT_dom"/>
</dbReference>
<dbReference type="InterPro" id="IPR016181">
    <property type="entry name" value="Acyl_CoA_acyltransferase"/>
</dbReference>
<dbReference type="GO" id="GO:0016747">
    <property type="term" value="F:acyltransferase activity, transferring groups other than amino-acyl groups"/>
    <property type="evidence" value="ECO:0007669"/>
    <property type="project" value="InterPro"/>
</dbReference>
<dbReference type="STRING" id="428993.SAMN06296058_1591"/>
<keyword evidence="3" id="KW-1185">Reference proteome</keyword>
<feature type="domain" description="N-acetyltransferase" evidence="1">
    <location>
        <begin position="2"/>
        <end position="154"/>
    </location>
</feature>
<proteinExistence type="predicted"/>
<gene>
    <name evidence="2" type="ORF">SAMN06296058_1591</name>
</gene>
<evidence type="ECO:0000259" key="1">
    <source>
        <dbReference type="PROSITE" id="PS51186"/>
    </source>
</evidence>
<reference evidence="2 3" key="1">
    <citation type="submission" date="2017-02" db="EMBL/GenBank/DDBJ databases">
        <authorList>
            <person name="Peterson S.W."/>
        </authorList>
    </citation>
    <scope>NUCLEOTIDE SEQUENCE [LARGE SCALE GENOMIC DNA]</scope>
    <source>
        <strain evidence="2 3">P15</strain>
    </source>
</reference>
<dbReference type="CDD" id="cd04301">
    <property type="entry name" value="NAT_SF"/>
    <property type="match status" value="1"/>
</dbReference>
<dbReference type="PROSITE" id="PS51186">
    <property type="entry name" value="GNAT"/>
    <property type="match status" value="1"/>
</dbReference>
<protein>
    <submittedName>
        <fullName evidence="2">Predicted N-acetyltransferase YhbS</fullName>
    </submittedName>
</protein>
<dbReference type="AlphaFoldDB" id="A0A1T5KCY4"/>
<dbReference type="EMBL" id="FUZV01000001">
    <property type="protein sequence ID" value="SKC61534.1"/>
    <property type="molecule type" value="Genomic_DNA"/>
</dbReference>
<dbReference type="RefSeq" id="WP_079723881.1">
    <property type="nucleotide sequence ID" value="NZ_BMCL01000002.1"/>
</dbReference>
<dbReference type="Pfam" id="PF13508">
    <property type="entry name" value="Acetyltransf_7"/>
    <property type="match status" value="1"/>
</dbReference>
<sequence length="157" mass="17039">MIQIRAAANADEGQVDAIQHACLPAAHRYRYSQNIGVPGTANFVATDGAAVVGYISMLHSPPDLAGPYLWQRLKPYMAFVGVLPASRKHGVGARLVRQGVRSVVQEEHQLTWLECEEQVAGFYERLGYRRAAPSEVLAAVGLVPPGLVYSVSLADLR</sequence>
<dbReference type="Gene3D" id="3.40.630.30">
    <property type="match status" value="1"/>
</dbReference>